<keyword evidence="5" id="KW-1185">Reference proteome</keyword>
<dbReference type="PANTHER" id="PTHR46401:SF2">
    <property type="entry name" value="GLYCOSYLTRANSFERASE WBBK-RELATED"/>
    <property type="match status" value="1"/>
</dbReference>
<feature type="domain" description="Glycosyl transferase family 1" evidence="2">
    <location>
        <begin position="193"/>
        <end position="347"/>
    </location>
</feature>
<dbReference type="CDD" id="cd03801">
    <property type="entry name" value="GT4_PimA-like"/>
    <property type="match status" value="1"/>
</dbReference>
<evidence type="ECO:0000313" key="5">
    <source>
        <dbReference type="Proteomes" id="UP001600165"/>
    </source>
</evidence>
<proteinExistence type="predicted"/>
<dbReference type="NCBIfam" id="TIGR04047">
    <property type="entry name" value="MSMEG_0565_glyc"/>
    <property type="match status" value="1"/>
</dbReference>
<dbReference type="SUPFAM" id="SSF53756">
    <property type="entry name" value="UDP-Glycosyltransferase/glycogen phosphorylase"/>
    <property type="match status" value="1"/>
</dbReference>
<keyword evidence="1" id="KW-0808">Transferase</keyword>
<evidence type="ECO:0000313" key="4">
    <source>
        <dbReference type="EMBL" id="MFE4105071.1"/>
    </source>
</evidence>
<dbReference type="Pfam" id="PF00534">
    <property type="entry name" value="Glycos_transf_1"/>
    <property type="match status" value="1"/>
</dbReference>
<evidence type="ECO:0000259" key="2">
    <source>
        <dbReference type="Pfam" id="PF00534"/>
    </source>
</evidence>
<dbReference type="EMBL" id="JBHZOL010000015">
    <property type="protein sequence ID" value="MFE4105071.1"/>
    <property type="molecule type" value="Genomic_DNA"/>
</dbReference>
<comment type="caution">
    <text evidence="4">The sequence shown here is derived from an EMBL/GenBank/DDBJ whole genome shotgun (WGS) entry which is preliminary data.</text>
</comment>
<dbReference type="InterPro" id="IPR028098">
    <property type="entry name" value="Glyco_trans_4-like_N"/>
</dbReference>
<name>A0ABW6IA90_9CYAN</name>
<accession>A0ABW6IA90</accession>
<evidence type="ECO:0000259" key="3">
    <source>
        <dbReference type="Pfam" id="PF13439"/>
    </source>
</evidence>
<protein>
    <submittedName>
        <fullName evidence="4">MSMEG_0565 family glycosyltransferase</fullName>
    </submittedName>
</protein>
<dbReference type="RefSeq" id="WP_377961024.1">
    <property type="nucleotide sequence ID" value="NZ_JBHZOL010000015.1"/>
</dbReference>
<dbReference type="InterPro" id="IPR001296">
    <property type="entry name" value="Glyco_trans_1"/>
</dbReference>
<dbReference type="Gene3D" id="3.40.50.2000">
    <property type="entry name" value="Glycogen Phosphorylase B"/>
    <property type="match status" value="2"/>
</dbReference>
<feature type="domain" description="Glycosyltransferase subfamily 4-like N-terminal" evidence="3">
    <location>
        <begin position="17"/>
        <end position="176"/>
    </location>
</feature>
<evidence type="ECO:0000256" key="1">
    <source>
        <dbReference type="ARBA" id="ARBA00022679"/>
    </source>
</evidence>
<dbReference type="Pfam" id="PF13439">
    <property type="entry name" value="Glyco_transf_4"/>
    <property type="match status" value="1"/>
</dbReference>
<gene>
    <name evidence="4" type="ORF">ACFVKH_02195</name>
</gene>
<sequence length="387" mass="42772">MSLTYRIALLTYSTQPRGSVIHTLELANALCALGHAVCVYALDKDGSGFDWDLNCECCLIPARPAPASIDQLIHQRIQEFVAAFSQCDRRYDLYHAQDCIGANALVQLRQNHPGFGPIVRTVHHIEDFQSPYLQHCQEQSIRLPDLCLCVSDRWQQVLQQDYAIAAPKVLNGVNLKRFSPQRSGQEAVLRQRYGLAEGPIFLTVGGIEPRKNSIGLLQAFAQVLAQVPTAQLVIAGGATLFDYQPYRQQFFHLAEQLGLAVGKSLILPGVIAEADLPALYRSADVFVFPSLKEGWGLVILEAIASGLPVITARQPPFTEFLSPNQACLVNPQDPSAIATAMMQLLNPQVAQFIVRNSQRILLQYAWRRSAALHLDAYAKLVPVALPR</sequence>
<dbReference type="PANTHER" id="PTHR46401">
    <property type="entry name" value="GLYCOSYLTRANSFERASE WBBK-RELATED"/>
    <property type="match status" value="1"/>
</dbReference>
<reference evidence="4 5" key="1">
    <citation type="submission" date="2024-10" db="EMBL/GenBank/DDBJ databases">
        <authorList>
            <person name="Ratan Roy A."/>
            <person name="Morales Sandoval P.H."/>
            <person name="De Los Santos Villalobos S."/>
            <person name="Chakraborty S."/>
            <person name="Mukherjee J."/>
        </authorList>
    </citation>
    <scope>NUCLEOTIDE SEQUENCE [LARGE SCALE GENOMIC DNA]</scope>
    <source>
        <strain evidence="4 5">S1</strain>
    </source>
</reference>
<organism evidence="4 5">
    <name type="scientific">Almyronema epifaneia S1</name>
    <dbReference type="NCBI Taxonomy" id="2991925"/>
    <lineage>
        <taxon>Bacteria</taxon>
        <taxon>Bacillati</taxon>
        <taxon>Cyanobacteriota</taxon>
        <taxon>Cyanophyceae</taxon>
        <taxon>Nodosilineales</taxon>
        <taxon>Nodosilineaceae</taxon>
        <taxon>Almyronema</taxon>
        <taxon>Almyronema epifaneia</taxon>
    </lineage>
</organism>
<dbReference type="Proteomes" id="UP001600165">
    <property type="component" value="Unassembled WGS sequence"/>
</dbReference>
<dbReference type="InterPro" id="IPR023986">
    <property type="entry name" value="GlycosylTfrase_MSMEG0565"/>
</dbReference>